<name>A0A067C1A4_SAPPC</name>
<dbReference type="KEGG" id="spar:SPRG_11744"/>
<feature type="compositionally biased region" description="Basic residues" evidence="1">
    <location>
        <begin position="390"/>
        <end position="399"/>
    </location>
</feature>
<evidence type="ECO:0000313" key="2">
    <source>
        <dbReference type="EMBL" id="KDO22900.1"/>
    </source>
</evidence>
<dbReference type="AlphaFoldDB" id="A0A067C1A4"/>
<sequence length="431" mass="48188">MEIQRPSEPNDLEKQLQFQRSFGASTGTTPTSLGTPIDAHTRALMAQDLSDDDDDDDNGGVLAPPDDETTARNAIRDDDDDDDNDFMSQVQKQMTFATEAPGRPPDALSPDTTPTPPETGITPREDTPTQPSSENTLLAAPSVAATLPLDDEQSSDRETTTALCEFAAEESSSPVDDAFEPLPPPPIASKSINVDAPLVLAASQSIDILPPINPNASLARQPTSLPDLHTWPSDLLAMKPISPALLPYVHGFEPSPARTDLVSKHKPLHPKPPPPKKWPSRRKRRATVKAWLERKKAEQAKLRALQAAHDPNEIQAEKARRRAEAQHQFELWRHEKAKLTHKLAKEKKAAEHARLEDRRVLHATHAAEIKEVQLKTQERLATIQHEKHQQQRHRRRKVAKLVQQRQSREYDDMLDRLEKIQSVLTRVTQKP</sequence>
<dbReference type="RefSeq" id="XP_012206340.1">
    <property type="nucleotide sequence ID" value="XM_012350950.1"/>
</dbReference>
<gene>
    <name evidence="2" type="ORF">SPRG_11744</name>
</gene>
<organism evidence="2 3">
    <name type="scientific">Saprolegnia parasitica (strain CBS 223.65)</name>
    <dbReference type="NCBI Taxonomy" id="695850"/>
    <lineage>
        <taxon>Eukaryota</taxon>
        <taxon>Sar</taxon>
        <taxon>Stramenopiles</taxon>
        <taxon>Oomycota</taxon>
        <taxon>Saprolegniomycetes</taxon>
        <taxon>Saprolegniales</taxon>
        <taxon>Saprolegniaceae</taxon>
        <taxon>Saprolegnia</taxon>
    </lineage>
</organism>
<feature type="compositionally biased region" description="Polar residues" evidence="1">
    <location>
        <begin position="86"/>
        <end position="96"/>
    </location>
</feature>
<feature type="region of interest" description="Disordered" evidence="1">
    <location>
        <begin position="263"/>
        <end position="284"/>
    </location>
</feature>
<proteinExistence type="predicted"/>
<keyword evidence="3" id="KW-1185">Reference proteome</keyword>
<feature type="compositionally biased region" description="Acidic residues" evidence="1">
    <location>
        <begin position="49"/>
        <end position="58"/>
    </location>
</feature>
<reference evidence="2 3" key="1">
    <citation type="journal article" date="2013" name="PLoS Genet.">
        <title>Distinctive expansion of potential virulence genes in the genome of the oomycete fish pathogen Saprolegnia parasitica.</title>
        <authorList>
            <person name="Jiang R.H."/>
            <person name="de Bruijn I."/>
            <person name="Haas B.J."/>
            <person name="Belmonte R."/>
            <person name="Lobach L."/>
            <person name="Christie J."/>
            <person name="van den Ackerveken G."/>
            <person name="Bottin A."/>
            <person name="Bulone V."/>
            <person name="Diaz-Moreno S.M."/>
            <person name="Dumas B."/>
            <person name="Fan L."/>
            <person name="Gaulin E."/>
            <person name="Govers F."/>
            <person name="Grenville-Briggs L.J."/>
            <person name="Horner N.R."/>
            <person name="Levin J.Z."/>
            <person name="Mammella M."/>
            <person name="Meijer H.J."/>
            <person name="Morris P."/>
            <person name="Nusbaum C."/>
            <person name="Oome S."/>
            <person name="Phillips A.J."/>
            <person name="van Rooyen D."/>
            <person name="Rzeszutek E."/>
            <person name="Saraiva M."/>
            <person name="Secombes C.J."/>
            <person name="Seidl M.F."/>
            <person name="Snel B."/>
            <person name="Stassen J.H."/>
            <person name="Sykes S."/>
            <person name="Tripathy S."/>
            <person name="van den Berg H."/>
            <person name="Vega-Arreguin J.C."/>
            <person name="Wawra S."/>
            <person name="Young S.K."/>
            <person name="Zeng Q."/>
            <person name="Dieguez-Uribeondo J."/>
            <person name="Russ C."/>
            <person name="Tyler B.M."/>
            <person name="van West P."/>
        </authorList>
    </citation>
    <scope>NUCLEOTIDE SEQUENCE [LARGE SCALE GENOMIC DNA]</scope>
    <source>
        <strain evidence="2 3">CBS 223.65</strain>
    </source>
</reference>
<accession>A0A067C1A4</accession>
<dbReference type="EMBL" id="KK583260">
    <property type="protein sequence ID" value="KDO22900.1"/>
    <property type="molecule type" value="Genomic_DNA"/>
</dbReference>
<dbReference type="Proteomes" id="UP000030745">
    <property type="component" value="Unassembled WGS sequence"/>
</dbReference>
<feature type="region of interest" description="Disordered" evidence="1">
    <location>
        <begin position="384"/>
        <end position="405"/>
    </location>
</feature>
<dbReference type="VEuPathDB" id="FungiDB:SPRG_11744"/>
<evidence type="ECO:0000256" key="1">
    <source>
        <dbReference type="SAM" id="MobiDB-lite"/>
    </source>
</evidence>
<feature type="region of interest" description="Disordered" evidence="1">
    <location>
        <begin position="1"/>
        <end position="186"/>
    </location>
</feature>
<feature type="compositionally biased region" description="Low complexity" evidence="1">
    <location>
        <begin position="25"/>
        <end position="36"/>
    </location>
</feature>
<protein>
    <submittedName>
        <fullName evidence="2">Uncharacterized protein</fullName>
    </submittedName>
</protein>
<dbReference type="GeneID" id="24133765"/>
<evidence type="ECO:0000313" key="3">
    <source>
        <dbReference type="Proteomes" id="UP000030745"/>
    </source>
</evidence>